<reference evidence="1 2" key="1">
    <citation type="submission" date="2020-12" db="EMBL/GenBank/DDBJ databases">
        <title>HMF7856_wgs.fasta genome submission.</title>
        <authorList>
            <person name="Kang H."/>
            <person name="Kim H."/>
            <person name="Joh K."/>
        </authorList>
    </citation>
    <scope>NUCLEOTIDE SEQUENCE [LARGE SCALE GENOMIC DNA]</scope>
    <source>
        <strain evidence="1 2">HMF7856</strain>
    </source>
</reference>
<accession>A0A6I4HZ83</accession>
<evidence type="ECO:0000313" key="2">
    <source>
        <dbReference type="Proteomes" id="UP000429232"/>
    </source>
</evidence>
<sequence>MTTPAKKLFSFAVKAIIVVVAFGFIYHKVSNNADLAQFRHLILPVKKSSVVITLTAVIVLMLANWLLEALKWKYLTRVLAPISIYTAVESVFCGLTLAIFTPNRLGEYGGRVMFLPPRKRVHGVFSMAVGSFAQMVITNVLGTIAILWFGYRFLHPPIWLYLAAIIVGAVIVTLFLVFYFNVGWLVTMLNNIPFLKKYHRFFGIMNRYHSHELGNIMLYSLARFAVFTFQYYLVLHLLIPQLATFPMLMMVLILFFIQSILPSLDLLDVGVRGLTAGFFFHFVTGQSIAVIAAVSSIWFINLIVPAIIGSVFVFKLKLF</sequence>
<dbReference type="RefSeq" id="WP_157524519.1">
    <property type="nucleotide sequence ID" value="NZ_CP066775.1"/>
</dbReference>
<evidence type="ECO:0000313" key="1">
    <source>
        <dbReference type="EMBL" id="QQL49404.1"/>
    </source>
</evidence>
<keyword evidence="2" id="KW-1185">Reference proteome</keyword>
<dbReference type="Proteomes" id="UP000429232">
    <property type="component" value="Chromosome"/>
</dbReference>
<protein>
    <recommendedName>
        <fullName evidence="3">Lysylphosphatidylglycerol synthase-like protein</fullName>
    </recommendedName>
</protein>
<gene>
    <name evidence="1" type="ORF">GO620_014700</name>
</gene>
<proteinExistence type="predicted"/>
<evidence type="ECO:0008006" key="3">
    <source>
        <dbReference type="Google" id="ProtNLM"/>
    </source>
</evidence>
<name>A0A6I4HZ83_9SPHI</name>
<organism evidence="1 2">
    <name type="scientific">Mucilaginibacter ginkgonis</name>
    <dbReference type="NCBI Taxonomy" id="2682091"/>
    <lineage>
        <taxon>Bacteria</taxon>
        <taxon>Pseudomonadati</taxon>
        <taxon>Bacteroidota</taxon>
        <taxon>Sphingobacteriia</taxon>
        <taxon>Sphingobacteriales</taxon>
        <taxon>Sphingobacteriaceae</taxon>
        <taxon>Mucilaginibacter</taxon>
    </lineage>
</organism>
<dbReference type="AlphaFoldDB" id="A0A6I4HZ83"/>
<dbReference type="EMBL" id="CP066775">
    <property type="protein sequence ID" value="QQL49404.1"/>
    <property type="molecule type" value="Genomic_DNA"/>
</dbReference>
<dbReference type="KEGG" id="mgik:GO620_014700"/>